<accession>A0A398DQY2</accession>
<dbReference type="FunFam" id="3.40.50.1000:FF:000022">
    <property type="entry name" value="Phosphoglycolate phosphatase"/>
    <property type="match status" value="1"/>
</dbReference>
<evidence type="ECO:0000256" key="3">
    <source>
        <dbReference type="ARBA" id="ARBA00006171"/>
    </source>
</evidence>
<dbReference type="GO" id="GO:0008967">
    <property type="term" value="F:phosphoglycolate phosphatase activity"/>
    <property type="evidence" value="ECO:0007669"/>
    <property type="project" value="UniProtKB-EC"/>
</dbReference>
<dbReference type="EC" id="3.1.3.18" evidence="4"/>
<dbReference type="GO" id="GO:0005829">
    <property type="term" value="C:cytosol"/>
    <property type="evidence" value="ECO:0007669"/>
    <property type="project" value="TreeGrafter"/>
</dbReference>
<evidence type="ECO:0000256" key="1">
    <source>
        <dbReference type="ARBA" id="ARBA00000830"/>
    </source>
</evidence>
<dbReference type="EMBL" id="QXIT01000037">
    <property type="protein sequence ID" value="RIE09968.1"/>
    <property type="molecule type" value="Genomic_DNA"/>
</dbReference>
<dbReference type="GO" id="GO:0006281">
    <property type="term" value="P:DNA repair"/>
    <property type="evidence" value="ECO:0007669"/>
    <property type="project" value="TreeGrafter"/>
</dbReference>
<dbReference type="SUPFAM" id="SSF56784">
    <property type="entry name" value="HAD-like"/>
    <property type="match status" value="1"/>
</dbReference>
<evidence type="ECO:0000313" key="5">
    <source>
        <dbReference type="EMBL" id="RIE09968.1"/>
    </source>
</evidence>
<comment type="pathway">
    <text evidence="2">Organic acid metabolism; glycolate biosynthesis; glycolate from 2-phosphoglycolate: step 1/1.</text>
</comment>
<comment type="catalytic activity">
    <reaction evidence="1">
        <text>2-phosphoglycolate + H2O = glycolate + phosphate</text>
        <dbReference type="Rhea" id="RHEA:14369"/>
        <dbReference type="ChEBI" id="CHEBI:15377"/>
        <dbReference type="ChEBI" id="CHEBI:29805"/>
        <dbReference type="ChEBI" id="CHEBI:43474"/>
        <dbReference type="ChEBI" id="CHEBI:58033"/>
        <dbReference type="EC" id="3.1.3.18"/>
    </reaction>
</comment>
<evidence type="ECO:0000256" key="2">
    <source>
        <dbReference type="ARBA" id="ARBA00004818"/>
    </source>
</evidence>
<dbReference type="Proteomes" id="UP000266489">
    <property type="component" value="Unassembled WGS sequence"/>
</dbReference>
<evidence type="ECO:0000313" key="7">
    <source>
        <dbReference type="Proteomes" id="UP000266260"/>
    </source>
</evidence>
<keyword evidence="5" id="KW-0378">Hydrolase</keyword>
<sequence>MSNSRLSAPKYFHHVNNHSNVESHVLATLPATSRFQNGSSDANPVLSLMSLVSINVVPLLSQQVALRVAARQKPGMVRFHGYEGRLALMHRYSIHENHAATPLQRRMPVFNLYLFDLDGTLVDTRRDIAEAVNHVLQLHARPVADLATVISWVGDGLDDMMVRAFNTDEREFVGELVDEFRSYYKDHCTDFSSVYTGCSQTLTSLQERKAHLSVLTNKPQDLSLQILERLGILQFFDHVVGPNDADLRKPNPSNLLSLVRDVGTSNERTLMVGDSRNDILVARNAGVASCGCTFGYIGRDALLELDPTYLIETWPGLLLLADSTN</sequence>
<evidence type="ECO:0000313" key="8">
    <source>
        <dbReference type="Proteomes" id="UP000266489"/>
    </source>
</evidence>
<dbReference type="InterPro" id="IPR050155">
    <property type="entry name" value="HAD-like_hydrolase_sf"/>
</dbReference>
<name>A0A398DCG2_9BACT</name>
<dbReference type="OrthoDB" id="9776368at2"/>
<dbReference type="InterPro" id="IPR023198">
    <property type="entry name" value="PGP-like_dom2"/>
</dbReference>
<dbReference type="Gene3D" id="1.10.150.240">
    <property type="entry name" value="Putative phosphatase, domain 2"/>
    <property type="match status" value="1"/>
</dbReference>
<dbReference type="EMBL" id="QXIU01000050">
    <property type="protein sequence ID" value="RIE14547.1"/>
    <property type="molecule type" value="Genomic_DNA"/>
</dbReference>
<dbReference type="PANTHER" id="PTHR43434">
    <property type="entry name" value="PHOSPHOGLYCOLATE PHOSPHATASE"/>
    <property type="match status" value="1"/>
</dbReference>
<dbReference type="SFLD" id="SFLDS00003">
    <property type="entry name" value="Haloacid_Dehalogenase"/>
    <property type="match status" value="1"/>
</dbReference>
<dbReference type="InterPro" id="IPR023214">
    <property type="entry name" value="HAD_sf"/>
</dbReference>
<comment type="caution">
    <text evidence="5">The sequence shown here is derived from an EMBL/GenBank/DDBJ whole genome shotgun (WGS) entry which is preliminary data.</text>
</comment>
<gene>
    <name evidence="6" type="ORF">SMC5_01895</name>
    <name evidence="5" type="ORF">SMC6_02000</name>
</gene>
<evidence type="ECO:0000256" key="4">
    <source>
        <dbReference type="ARBA" id="ARBA00013078"/>
    </source>
</evidence>
<dbReference type="Pfam" id="PF13419">
    <property type="entry name" value="HAD_2"/>
    <property type="match status" value="1"/>
</dbReference>
<dbReference type="Gene3D" id="3.40.50.1000">
    <property type="entry name" value="HAD superfamily/HAD-like"/>
    <property type="match status" value="1"/>
</dbReference>
<dbReference type="InterPro" id="IPR006439">
    <property type="entry name" value="HAD-SF_hydro_IA"/>
</dbReference>
<organism evidence="5 7">
    <name type="scientific">Candidatus Cryosericum odellii</name>
    <dbReference type="NCBI Taxonomy" id="2290917"/>
    <lineage>
        <taxon>Bacteria</taxon>
        <taxon>Pseudomonadati</taxon>
        <taxon>Caldisericota/Cryosericota group</taxon>
        <taxon>Candidatus Cryosericota</taxon>
        <taxon>Candidatus Cryosericia</taxon>
        <taxon>Candidatus Cryosericales</taxon>
        <taxon>Candidatus Cryosericaceae</taxon>
        <taxon>Candidatus Cryosericum</taxon>
    </lineage>
</organism>
<keyword evidence="7" id="KW-1185">Reference proteome</keyword>
<protein>
    <recommendedName>
        <fullName evidence="4">phosphoglycolate phosphatase</fullName>
        <ecNumber evidence="4">3.1.3.18</ecNumber>
    </recommendedName>
</protein>
<dbReference type="PANTHER" id="PTHR43434:SF1">
    <property type="entry name" value="PHOSPHOGLYCOLATE PHOSPHATASE"/>
    <property type="match status" value="1"/>
</dbReference>
<dbReference type="AlphaFoldDB" id="A0A398DCG2"/>
<dbReference type="Proteomes" id="UP000266260">
    <property type="component" value="Unassembled WGS sequence"/>
</dbReference>
<evidence type="ECO:0000313" key="6">
    <source>
        <dbReference type="EMBL" id="RIE14547.1"/>
    </source>
</evidence>
<dbReference type="NCBIfam" id="TIGR01549">
    <property type="entry name" value="HAD-SF-IA-v1"/>
    <property type="match status" value="1"/>
</dbReference>
<accession>A0A398DCG2</accession>
<dbReference type="InterPro" id="IPR036412">
    <property type="entry name" value="HAD-like_sf"/>
</dbReference>
<comment type="similarity">
    <text evidence="3">Belongs to the HAD-like hydrolase superfamily. CbbY/CbbZ/Gph/YieH family.</text>
</comment>
<dbReference type="InterPro" id="IPR041492">
    <property type="entry name" value="HAD_2"/>
</dbReference>
<proteinExistence type="inferred from homology"/>
<reference evidence="7 8" key="1">
    <citation type="submission" date="2018-09" db="EMBL/GenBank/DDBJ databases">
        <title>Discovery and Ecogenomic Context for Candidatus Cryosericales, a Global Caldiserica Order Active in Thawing Permafrost.</title>
        <authorList>
            <person name="Martinez M.A."/>
            <person name="Woodcroft B.J."/>
            <person name="Ignacio Espinoza J.C."/>
            <person name="Zayed A."/>
            <person name="Singleton C.M."/>
            <person name="Boyd J."/>
            <person name="Li Y.-F."/>
            <person name="Purvine S."/>
            <person name="Maughan H."/>
            <person name="Hodgkins S.B."/>
            <person name="Anderson D."/>
            <person name="Sederholm M."/>
            <person name="Temperton B."/>
            <person name="Saleska S.R."/>
            <person name="Tyson G.W."/>
            <person name="Rich V.I."/>
        </authorList>
    </citation>
    <scope>NUCLEOTIDE SEQUENCE [LARGE SCALE GENOMIC DNA]</scope>
    <source>
        <strain evidence="6 8">SMC5</strain>
        <strain evidence="5 7">SMC6</strain>
    </source>
</reference>
<dbReference type="SFLD" id="SFLDG01129">
    <property type="entry name" value="C1.5:_HAD__Beta-PGM__Phosphata"/>
    <property type="match status" value="1"/>
</dbReference>